<evidence type="ECO:0000256" key="4">
    <source>
        <dbReference type="RuleBase" id="RU003345"/>
    </source>
</evidence>
<keyword evidence="2 4" id="KW-0560">Oxidoreductase</keyword>
<keyword evidence="7" id="KW-1185">Reference proteome</keyword>
<evidence type="ECO:0000313" key="7">
    <source>
        <dbReference type="Proteomes" id="UP000267251"/>
    </source>
</evidence>
<dbReference type="Pfam" id="PF00171">
    <property type="entry name" value="Aldedh"/>
    <property type="match status" value="1"/>
</dbReference>
<name>A0A4V1IXP8_9FUNG</name>
<evidence type="ECO:0000256" key="2">
    <source>
        <dbReference type="ARBA" id="ARBA00023002"/>
    </source>
</evidence>
<dbReference type="SUPFAM" id="SSF53720">
    <property type="entry name" value="ALDH-like"/>
    <property type="match status" value="1"/>
</dbReference>
<dbReference type="GO" id="GO:0016620">
    <property type="term" value="F:oxidoreductase activity, acting on the aldehyde or oxo group of donors, NAD or NADP as acceptor"/>
    <property type="evidence" value="ECO:0007669"/>
    <property type="project" value="InterPro"/>
</dbReference>
<dbReference type="Gene3D" id="3.40.605.10">
    <property type="entry name" value="Aldehyde Dehydrogenase, Chain A, domain 1"/>
    <property type="match status" value="1"/>
</dbReference>
<dbReference type="InterPro" id="IPR016161">
    <property type="entry name" value="Ald_DH/histidinol_DH"/>
</dbReference>
<dbReference type="AlphaFoldDB" id="A0A4V1IXP8"/>
<dbReference type="EMBL" id="KZ988641">
    <property type="protein sequence ID" value="RKP11809.1"/>
    <property type="molecule type" value="Genomic_DNA"/>
</dbReference>
<gene>
    <name evidence="6" type="ORF">BJ684DRAFT_21614</name>
</gene>
<dbReference type="InterPro" id="IPR029510">
    <property type="entry name" value="Ald_DH_CS_GLU"/>
</dbReference>
<dbReference type="Proteomes" id="UP000267251">
    <property type="component" value="Unassembled WGS sequence"/>
</dbReference>
<dbReference type="OrthoDB" id="310895at2759"/>
<organism evidence="6 7">
    <name type="scientific">Piptocephalis cylindrospora</name>
    <dbReference type="NCBI Taxonomy" id="1907219"/>
    <lineage>
        <taxon>Eukaryota</taxon>
        <taxon>Fungi</taxon>
        <taxon>Fungi incertae sedis</taxon>
        <taxon>Zoopagomycota</taxon>
        <taxon>Zoopagomycotina</taxon>
        <taxon>Zoopagomycetes</taxon>
        <taxon>Zoopagales</taxon>
        <taxon>Piptocephalidaceae</taxon>
        <taxon>Piptocephalis</taxon>
    </lineage>
</organism>
<feature type="active site" evidence="3">
    <location>
        <position position="275"/>
    </location>
</feature>
<dbReference type="FunFam" id="3.40.605.10:FF:000007">
    <property type="entry name" value="NAD/NADP-dependent betaine aldehyde dehydrogenase"/>
    <property type="match status" value="1"/>
</dbReference>
<evidence type="ECO:0000259" key="5">
    <source>
        <dbReference type="Pfam" id="PF00171"/>
    </source>
</evidence>
<dbReference type="PROSITE" id="PS00687">
    <property type="entry name" value="ALDEHYDE_DEHYDR_GLU"/>
    <property type="match status" value="1"/>
</dbReference>
<evidence type="ECO:0000313" key="6">
    <source>
        <dbReference type="EMBL" id="RKP11809.1"/>
    </source>
</evidence>
<proteinExistence type="inferred from homology"/>
<dbReference type="PROSITE" id="PS00070">
    <property type="entry name" value="ALDEHYDE_DEHYDR_CYS"/>
    <property type="match status" value="1"/>
</dbReference>
<dbReference type="Gene3D" id="3.40.309.10">
    <property type="entry name" value="Aldehyde Dehydrogenase, Chain A, domain 2"/>
    <property type="match status" value="1"/>
</dbReference>
<feature type="domain" description="Aldehyde dehydrogenase" evidence="5">
    <location>
        <begin position="37"/>
        <end position="507"/>
    </location>
</feature>
<dbReference type="InterPro" id="IPR015590">
    <property type="entry name" value="Aldehyde_DH_dom"/>
</dbReference>
<dbReference type="PANTHER" id="PTHR11699">
    <property type="entry name" value="ALDEHYDE DEHYDROGENASE-RELATED"/>
    <property type="match status" value="1"/>
</dbReference>
<evidence type="ECO:0000256" key="3">
    <source>
        <dbReference type="PROSITE-ProRule" id="PRU10007"/>
    </source>
</evidence>
<dbReference type="InterPro" id="IPR016160">
    <property type="entry name" value="Ald_DH_CS_CYS"/>
</dbReference>
<sequence length="514" mass="54688">MPSSTLFRGIALQTSRQIPKVGSLPLTGSFIQGKVVSSTEEPLPIHAPGTGEVIGRMVPASKAQVDEAVTTAEKAFEIYQWGPRAGMERRSELLWSISQRLADEAGLLGQVESINGGKPRADADMDIQEAIRVFRYYAGVATQLPETHHSPEPLVSQTVLREPRGVCALIVPFNYPLVLAAWKVAPALACGNAIVLKPALETPLTALHLGRICAETGLSPPGLLSVLPGGGNVGEWLVGHPGVKHVSFTGSPRSGRQVALACHAREDRLIRPTLELGGKNTIVIDAGMEDRVEEIAKAIFDGAFGNAGQNCCAASRVLVHEGLHHSLLSSLQSLIRQAKLGVGKNAQVGPMISAQALERAKDVVQMARDAHDQGRSGGVVQGGKVEEGQETGYYLSPTLLLDIPDTHDLATKEHFAPILASLKPFSNLEEAISRVNATGGCIASGIWTPHPDRAHRFTRAVRAGTVWVNGYNATYPWLPFGGAGGGSGYGRDLGMEAIHEFSSTKSVTHFHSPC</sequence>
<reference evidence="7" key="1">
    <citation type="journal article" date="2018" name="Nat. Microbiol.">
        <title>Leveraging single-cell genomics to expand the fungal tree of life.</title>
        <authorList>
            <person name="Ahrendt S.R."/>
            <person name="Quandt C.A."/>
            <person name="Ciobanu D."/>
            <person name="Clum A."/>
            <person name="Salamov A."/>
            <person name="Andreopoulos B."/>
            <person name="Cheng J.F."/>
            <person name="Woyke T."/>
            <person name="Pelin A."/>
            <person name="Henrissat B."/>
            <person name="Reynolds N.K."/>
            <person name="Benny G.L."/>
            <person name="Smith M.E."/>
            <person name="James T.Y."/>
            <person name="Grigoriev I.V."/>
        </authorList>
    </citation>
    <scope>NUCLEOTIDE SEQUENCE [LARGE SCALE GENOMIC DNA]</scope>
</reference>
<evidence type="ECO:0000256" key="1">
    <source>
        <dbReference type="ARBA" id="ARBA00009986"/>
    </source>
</evidence>
<comment type="similarity">
    <text evidence="1 4">Belongs to the aldehyde dehydrogenase family.</text>
</comment>
<dbReference type="CDD" id="cd07078">
    <property type="entry name" value="ALDH"/>
    <property type="match status" value="1"/>
</dbReference>
<protein>
    <submittedName>
        <fullName evidence="6">Aldehyde dehydrogenase domain-containing protein</fullName>
    </submittedName>
</protein>
<dbReference type="InterPro" id="IPR016162">
    <property type="entry name" value="Ald_DH_N"/>
</dbReference>
<dbReference type="InterPro" id="IPR016163">
    <property type="entry name" value="Ald_DH_C"/>
</dbReference>
<accession>A0A4V1IXP8</accession>